<comment type="caution">
    <text evidence="1">The sequence shown here is derived from an EMBL/GenBank/DDBJ whole genome shotgun (WGS) entry which is preliminary data.</text>
</comment>
<organism evidence="1 2">
    <name type="scientific">Limnoraphis robusta CS-951</name>
    <dbReference type="NCBI Taxonomy" id="1637645"/>
    <lineage>
        <taxon>Bacteria</taxon>
        <taxon>Bacillati</taxon>
        <taxon>Cyanobacteriota</taxon>
        <taxon>Cyanophyceae</taxon>
        <taxon>Oscillatoriophycideae</taxon>
        <taxon>Oscillatoriales</taxon>
        <taxon>Sirenicapillariaceae</taxon>
        <taxon>Limnoraphis</taxon>
    </lineage>
</organism>
<evidence type="ECO:0000313" key="2">
    <source>
        <dbReference type="Proteomes" id="UP000033607"/>
    </source>
</evidence>
<sequence length="67" mass="7849">MSDPNFTNSETQLDRWQFNLRQANDNNIFCHCRQCNYEWVDSSDEASCPTCGSSDVEYIACWQFPDD</sequence>
<protein>
    <submittedName>
        <fullName evidence="1">HAD family hydrolase</fullName>
    </submittedName>
</protein>
<reference evidence="1 2" key="1">
    <citation type="submission" date="2015-06" db="EMBL/GenBank/DDBJ databases">
        <title>Draft genome assembly of filamentous brackish cyanobacterium Limnoraphis robusta strain CS-951.</title>
        <authorList>
            <person name="Willis A."/>
            <person name="Parks M."/>
            <person name="Burford M.A."/>
        </authorList>
    </citation>
    <scope>NUCLEOTIDE SEQUENCE [LARGE SCALE GENOMIC DNA]</scope>
    <source>
        <strain evidence="1 2">CS-951</strain>
    </source>
</reference>
<dbReference type="Proteomes" id="UP000033607">
    <property type="component" value="Unassembled WGS sequence"/>
</dbReference>
<dbReference type="RefSeq" id="WP_046278849.1">
    <property type="nucleotide sequence ID" value="NZ_LATL02000168.1"/>
</dbReference>
<dbReference type="GO" id="GO:0016787">
    <property type="term" value="F:hydrolase activity"/>
    <property type="evidence" value="ECO:0007669"/>
    <property type="project" value="UniProtKB-KW"/>
</dbReference>
<gene>
    <name evidence="1" type="ORF">WN50_12345</name>
</gene>
<dbReference type="AlphaFoldDB" id="A0A0F5YFW4"/>
<name>A0A0F5YFW4_9CYAN</name>
<proteinExistence type="predicted"/>
<dbReference type="EMBL" id="LATL02000168">
    <property type="protein sequence ID" value="KKD37804.1"/>
    <property type="molecule type" value="Genomic_DNA"/>
</dbReference>
<accession>A0A0F5YFW4</accession>
<dbReference type="OrthoDB" id="488979at2"/>
<keyword evidence="1" id="KW-0378">Hydrolase</keyword>
<evidence type="ECO:0000313" key="1">
    <source>
        <dbReference type="EMBL" id="KKD37804.1"/>
    </source>
</evidence>